<dbReference type="Proteomes" id="UP001321125">
    <property type="component" value="Unassembled WGS sequence"/>
</dbReference>
<dbReference type="CDD" id="cd03116">
    <property type="entry name" value="MobB"/>
    <property type="match status" value="1"/>
</dbReference>
<dbReference type="Gene3D" id="3.40.50.300">
    <property type="entry name" value="P-loop containing nucleotide triphosphate hydrolases"/>
    <property type="match status" value="1"/>
</dbReference>
<name>A0ABT4IYU3_9GAMM</name>
<dbReference type="InterPro" id="IPR027417">
    <property type="entry name" value="P-loop_NTPase"/>
</dbReference>
<dbReference type="InterPro" id="IPR052539">
    <property type="entry name" value="MGD_biosynthesis_adapter"/>
</dbReference>
<dbReference type="NCBIfam" id="TIGR00176">
    <property type="entry name" value="mobB"/>
    <property type="match status" value="1"/>
</dbReference>
<dbReference type="RefSeq" id="WP_268902147.1">
    <property type="nucleotide sequence ID" value="NZ_JAKNQU010000006.1"/>
</dbReference>
<evidence type="ECO:0000313" key="3">
    <source>
        <dbReference type="Proteomes" id="UP001321125"/>
    </source>
</evidence>
<organism evidence="2 3">
    <name type="scientific">Vreelandella janggokensis</name>
    <dbReference type="NCBI Taxonomy" id="370767"/>
    <lineage>
        <taxon>Bacteria</taxon>
        <taxon>Pseudomonadati</taxon>
        <taxon>Pseudomonadota</taxon>
        <taxon>Gammaproteobacteria</taxon>
        <taxon>Oceanospirillales</taxon>
        <taxon>Halomonadaceae</taxon>
        <taxon>Vreelandella</taxon>
    </lineage>
</organism>
<gene>
    <name evidence="2" type="primary">mobB</name>
    <name evidence="2" type="ORF">L0635_14830</name>
</gene>
<evidence type="ECO:0000259" key="1">
    <source>
        <dbReference type="Pfam" id="PF03205"/>
    </source>
</evidence>
<keyword evidence="3" id="KW-1185">Reference proteome</keyword>
<dbReference type="PANTHER" id="PTHR40072:SF1">
    <property type="entry name" value="MOLYBDOPTERIN-GUANINE DINUCLEOTIDE BIOSYNTHESIS ADAPTER PROTEIN"/>
    <property type="match status" value="1"/>
</dbReference>
<reference evidence="2 3" key="1">
    <citation type="submission" date="2022-02" db="EMBL/GenBank/DDBJ databases">
        <title>Study of halophilic communities from a Mexican lake.</title>
        <authorList>
            <person name="Hernandez-Soto L.M."/>
            <person name="Martinez-Abarca F."/>
            <person name="Ramirez-Saad H.C."/>
            <person name="Aguirre-Garrido J.F."/>
        </authorList>
    </citation>
    <scope>NUCLEOTIDE SEQUENCE [LARGE SCALE GENOMIC DNA]</scope>
    <source>
        <strain evidence="2 3">Hjan13</strain>
    </source>
</reference>
<dbReference type="InterPro" id="IPR004435">
    <property type="entry name" value="MobB_dom"/>
</dbReference>
<evidence type="ECO:0000313" key="2">
    <source>
        <dbReference type="EMBL" id="MCZ0928351.1"/>
    </source>
</evidence>
<protein>
    <submittedName>
        <fullName evidence="2">Molybdopterin-guanine dinucleotide biosynthesis protein B</fullName>
    </submittedName>
</protein>
<proteinExistence type="predicted"/>
<dbReference type="EMBL" id="JAKNQU010000006">
    <property type="protein sequence ID" value="MCZ0928351.1"/>
    <property type="molecule type" value="Genomic_DNA"/>
</dbReference>
<comment type="caution">
    <text evidence="2">The sequence shown here is derived from an EMBL/GenBank/DDBJ whole genome shotgun (WGS) entry which is preliminary data.</text>
</comment>
<dbReference type="Pfam" id="PF03205">
    <property type="entry name" value="MobB"/>
    <property type="match status" value="1"/>
</dbReference>
<dbReference type="SUPFAM" id="SSF52540">
    <property type="entry name" value="P-loop containing nucleoside triphosphate hydrolases"/>
    <property type="match status" value="1"/>
</dbReference>
<feature type="domain" description="Molybdopterin-guanine dinucleotide biosynthesis protein B (MobB)" evidence="1">
    <location>
        <begin position="11"/>
        <end position="142"/>
    </location>
</feature>
<dbReference type="PANTHER" id="PTHR40072">
    <property type="entry name" value="MOLYBDOPTERIN-GUANINE DINUCLEOTIDE BIOSYNTHESIS ADAPTER PROTEIN-RELATED"/>
    <property type="match status" value="1"/>
</dbReference>
<sequence length="187" mass="20285">MPLDSSLSFPVLGIAAWSGTGKTTLLEQLLPRLRAEGIQVAVIKHAHHRFDVDQPGKDSYKLRSAGATPMLIASSQRLALMQETPDGEEPDLNQLLAMVAVHQPDLVLVEGFKAWPLPKLVLYREGIGDAQILQSQGVEAVALQGASPISLSATTTQLALDDSDGIARWIIDWMAGQRLNDVSRTDR</sequence>
<accession>A0ABT4IYU3</accession>